<evidence type="ECO:0000313" key="1">
    <source>
        <dbReference type="EMBL" id="ASA25121.1"/>
    </source>
</evidence>
<sequence length="74" mass="8238">MDAAMYGVRPLTGCTPEVEVKGGLFLRNAREPKIKSRLFLRNAQDLHAKGGLFLRNTQEPKVKRQAVPSECARA</sequence>
<protein>
    <submittedName>
        <fullName evidence="1">Uncharacterized protein</fullName>
    </submittedName>
</protein>
<gene>
    <name evidence="1" type="ORF">B9T62_32920</name>
</gene>
<dbReference type="AlphaFoldDB" id="A0A2Z2KV91"/>
<dbReference type="EMBL" id="CP021780">
    <property type="protein sequence ID" value="ASA25121.1"/>
    <property type="molecule type" value="Genomic_DNA"/>
</dbReference>
<name>A0A2Z2KV91_9BACL</name>
<organism evidence="1 2">
    <name type="scientific">Paenibacillus donghaensis</name>
    <dbReference type="NCBI Taxonomy" id="414771"/>
    <lineage>
        <taxon>Bacteria</taxon>
        <taxon>Bacillati</taxon>
        <taxon>Bacillota</taxon>
        <taxon>Bacilli</taxon>
        <taxon>Bacillales</taxon>
        <taxon>Paenibacillaceae</taxon>
        <taxon>Paenibacillus</taxon>
    </lineage>
</organism>
<keyword evidence="2" id="KW-1185">Reference proteome</keyword>
<dbReference type="Proteomes" id="UP000249890">
    <property type="component" value="Chromosome"/>
</dbReference>
<proteinExistence type="predicted"/>
<dbReference type="KEGG" id="pdh:B9T62_32920"/>
<reference evidence="1 2" key="1">
    <citation type="submission" date="2017-06" db="EMBL/GenBank/DDBJ databases">
        <title>Complete genome sequence of Paenibacillus donghaensis KCTC 13049T isolated from East Sea sediment, South Korea.</title>
        <authorList>
            <person name="Jung B.K."/>
            <person name="Hong S.-J."/>
            <person name="Shin J.-H."/>
        </authorList>
    </citation>
    <scope>NUCLEOTIDE SEQUENCE [LARGE SCALE GENOMIC DNA]</scope>
    <source>
        <strain evidence="1 2">KCTC 13049</strain>
    </source>
</reference>
<evidence type="ECO:0000313" key="2">
    <source>
        <dbReference type="Proteomes" id="UP000249890"/>
    </source>
</evidence>
<accession>A0A2Z2KV91</accession>